<organism evidence="14 15">
    <name type="scientific">Zophobas morio</name>
    <dbReference type="NCBI Taxonomy" id="2755281"/>
    <lineage>
        <taxon>Eukaryota</taxon>
        <taxon>Metazoa</taxon>
        <taxon>Ecdysozoa</taxon>
        <taxon>Arthropoda</taxon>
        <taxon>Hexapoda</taxon>
        <taxon>Insecta</taxon>
        <taxon>Pterygota</taxon>
        <taxon>Neoptera</taxon>
        <taxon>Endopterygota</taxon>
        <taxon>Coleoptera</taxon>
        <taxon>Polyphaga</taxon>
        <taxon>Cucujiformia</taxon>
        <taxon>Tenebrionidae</taxon>
        <taxon>Zophobas</taxon>
    </lineage>
</organism>
<evidence type="ECO:0000256" key="1">
    <source>
        <dbReference type="ARBA" id="ARBA00004123"/>
    </source>
</evidence>
<evidence type="ECO:0000256" key="5">
    <source>
        <dbReference type="ARBA" id="ARBA00022989"/>
    </source>
</evidence>
<evidence type="ECO:0000313" key="15">
    <source>
        <dbReference type="Proteomes" id="UP001168821"/>
    </source>
</evidence>
<keyword evidence="10" id="KW-0539">Nucleus</keyword>
<dbReference type="GO" id="GO:0005634">
    <property type="term" value="C:nucleus"/>
    <property type="evidence" value="ECO:0007669"/>
    <property type="project" value="UniProtKB-SubCell"/>
</dbReference>
<evidence type="ECO:0000256" key="7">
    <source>
        <dbReference type="ARBA" id="ARBA00023125"/>
    </source>
</evidence>
<dbReference type="SMART" id="SM00353">
    <property type="entry name" value="HLH"/>
    <property type="match status" value="1"/>
</dbReference>
<evidence type="ECO:0000256" key="4">
    <source>
        <dbReference type="ARBA" id="ARBA00022824"/>
    </source>
</evidence>
<comment type="subcellular location">
    <subcellularLocation>
        <location evidence="2">Endoplasmic reticulum membrane</location>
        <topology evidence="2">Multi-pass membrane protein</topology>
    </subcellularLocation>
    <subcellularLocation>
        <location evidence="1">Nucleus</location>
    </subcellularLocation>
</comment>
<reference evidence="14" key="1">
    <citation type="journal article" date="2023" name="G3 (Bethesda)">
        <title>Whole genome assemblies of Zophobas morio and Tenebrio molitor.</title>
        <authorList>
            <person name="Kaur S."/>
            <person name="Stinson S.A."/>
            <person name="diCenzo G.C."/>
        </authorList>
    </citation>
    <scope>NUCLEOTIDE SEQUENCE</scope>
    <source>
        <strain evidence="14">QUZm001</strain>
    </source>
</reference>
<evidence type="ECO:0000313" key="14">
    <source>
        <dbReference type="EMBL" id="KAJ3658883.1"/>
    </source>
</evidence>
<comment type="caution">
    <text evidence="14">The sequence shown here is derived from an EMBL/GenBank/DDBJ whole genome shotgun (WGS) entry which is preliminary data.</text>
</comment>
<dbReference type="GO" id="GO:0000981">
    <property type="term" value="F:DNA-binding transcription factor activity, RNA polymerase II-specific"/>
    <property type="evidence" value="ECO:0007669"/>
    <property type="project" value="TreeGrafter"/>
</dbReference>
<evidence type="ECO:0000256" key="12">
    <source>
        <dbReference type="SAM" id="Phobius"/>
    </source>
</evidence>
<keyword evidence="5 12" id="KW-1133">Transmembrane helix</keyword>
<feature type="transmembrane region" description="Helical" evidence="12">
    <location>
        <begin position="406"/>
        <end position="427"/>
    </location>
</feature>
<gene>
    <name evidence="14" type="ORF">Zmor_010598</name>
</gene>
<dbReference type="AlphaFoldDB" id="A0AA38MK68"/>
<dbReference type="GO" id="GO:0046983">
    <property type="term" value="F:protein dimerization activity"/>
    <property type="evidence" value="ECO:0007669"/>
    <property type="project" value="InterPro"/>
</dbReference>
<evidence type="ECO:0000259" key="13">
    <source>
        <dbReference type="PROSITE" id="PS50888"/>
    </source>
</evidence>
<keyword evidence="8 12" id="KW-0472">Membrane</keyword>
<evidence type="ECO:0000256" key="8">
    <source>
        <dbReference type="ARBA" id="ARBA00023136"/>
    </source>
</evidence>
<name>A0AA38MK68_9CUCU</name>
<dbReference type="Gene3D" id="4.10.280.10">
    <property type="entry name" value="Helix-loop-helix DNA-binding domain"/>
    <property type="match status" value="1"/>
</dbReference>
<dbReference type="Pfam" id="PF00010">
    <property type="entry name" value="HLH"/>
    <property type="match status" value="1"/>
</dbReference>
<evidence type="ECO:0000256" key="11">
    <source>
        <dbReference type="SAM" id="MobiDB-lite"/>
    </source>
</evidence>
<feature type="compositionally biased region" description="Low complexity" evidence="11">
    <location>
        <begin position="366"/>
        <end position="380"/>
    </location>
</feature>
<dbReference type="InterPro" id="IPR011598">
    <property type="entry name" value="bHLH_dom"/>
</dbReference>
<accession>A0AA38MK68</accession>
<dbReference type="EMBL" id="JALNTZ010000003">
    <property type="protein sequence ID" value="KAJ3658883.1"/>
    <property type="molecule type" value="Genomic_DNA"/>
</dbReference>
<dbReference type="PROSITE" id="PS50888">
    <property type="entry name" value="BHLH"/>
    <property type="match status" value="1"/>
</dbReference>
<evidence type="ECO:0000256" key="10">
    <source>
        <dbReference type="ARBA" id="ARBA00023242"/>
    </source>
</evidence>
<proteinExistence type="predicted"/>
<keyword evidence="4" id="KW-0256">Endoplasmic reticulum</keyword>
<dbReference type="Proteomes" id="UP001168821">
    <property type="component" value="Unassembled WGS sequence"/>
</dbReference>
<dbReference type="SUPFAM" id="SSF47459">
    <property type="entry name" value="HLH, helix-loop-helix DNA-binding domain"/>
    <property type="match status" value="1"/>
</dbReference>
<evidence type="ECO:0000256" key="9">
    <source>
        <dbReference type="ARBA" id="ARBA00023163"/>
    </source>
</evidence>
<keyword evidence="15" id="KW-1185">Reference proteome</keyword>
<dbReference type="GO" id="GO:0005789">
    <property type="term" value="C:endoplasmic reticulum membrane"/>
    <property type="evidence" value="ECO:0007669"/>
    <property type="project" value="UniProtKB-SubCell"/>
</dbReference>
<sequence length="1045" mass="116665">MDENIPPFTGDFNLNELSGIDDILTNCESELMKNELFSDDALLSQLDPLLPMDDVSFDLSNLTETTFLDPQTLSPLKQETPPVYSAPISPTYQANPFLSNQRPQPFATLSNLPGTPTIKTAPEVQHHVQNPTTVIISQSQPLVYSSLPIQQNTQQQHIILQSSTPKEQIQKTQPVIVQNINQIPSDKMQQLLLQAKIVKSNPVTVSQPTVMYTTGAVSSNSSQPSLHTIVNSGTQILTTGIPLVLDADNKVAINRIPQGNGKETKVKEVKRSAHNAIERKYRTSINDKIVELKNIVVGTDAKLNKSGILKKTIEYIRFLQNSNTRLKQENMALKMAARQNTLKDLLTTGKNIEYAPQDTPPHSDVSLSPEHSLPSSPEYSTQIKDDSDEESMGITKGLLDHTRITLCMFMFAVIAFNPFGIVLNQIAPPSDGDVGYRRNILSLGLGQSATFGSSLMLWCINLLILGFCLVKMFVYGDPVISSTSKESQKFWRHRAQANHYIRAADKLEAKQELRRCLQTFGISLPTSRFELVLSLCWQVFRQVMHRLWIGRWLSRHVGGFFVDSVTRCEALTSCRELSLVFHDLHQLQLVDGPEETCHLLGLTTALSALNLSEAAKAKMKSVQMIDIYIGLTLRIKASCWNILQGLQRYYLGLAKLASTNSCDPIPPRLHWLLTPHGFKFFVSQKFLYDAKSTNLPFSCIGNVSDPLSFAMKSYREHLLETALQTLTTPGNKNDVYEDKKTDITDVSTYVHLLYENVTTDVQTVFNANQIYSNYDEIAFWWTSVVDAACHWLLGEEKLDDLYKKVENVPESLLSLEDPLPKAILAAYMARKHYLTVGSSAPQKKILKQCDTASQLLTDSLTYSSCKPQDNLVLLAQLLVSDWILETRTSLWEDAFSESLPPVPVPNNVLSAFQKDISSLRTLAQHIPTALPRVFLYEATARLMAGAAPGRTQQLLDRSLRQRHARSSIICGKADKNQQDVGGERQHATALYMACKHLPGQLMSSPGERAGMLVEAAKTMERIGDRKKLQECYKLMKTLGANSATN</sequence>
<dbReference type="PANTHER" id="PTHR46062">
    <property type="entry name" value="STEROL REGULATORY ELEMENT-BINDING PROTEIN"/>
    <property type="match status" value="1"/>
</dbReference>
<keyword evidence="6" id="KW-0805">Transcription regulation</keyword>
<dbReference type="CDD" id="cd11394">
    <property type="entry name" value="bHLHzip_SREBP"/>
    <property type="match status" value="1"/>
</dbReference>
<evidence type="ECO:0000256" key="3">
    <source>
        <dbReference type="ARBA" id="ARBA00022692"/>
    </source>
</evidence>
<dbReference type="PANTHER" id="PTHR46062:SF1">
    <property type="entry name" value="LP12374P"/>
    <property type="match status" value="1"/>
</dbReference>
<feature type="region of interest" description="Disordered" evidence="11">
    <location>
        <begin position="352"/>
        <end position="389"/>
    </location>
</feature>
<dbReference type="GO" id="GO:0000978">
    <property type="term" value="F:RNA polymerase II cis-regulatory region sequence-specific DNA binding"/>
    <property type="evidence" value="ECO:0007669"/>
    <property type="project" value="TreeGrafter"/>
</dbReference>
<evidence type="ECO:0000256" key="2">
    <source>
        <dbReference type="ARBA" id="ARBA00004477"/>
    </source>
</evidence>
<evidence type="ECO:0000256" key="6">
    <source>
        <dbReference type="ARBA" id="ARBA00023015"/>
    </source>
</evidence>
<dbReference type="InterPro" id="IPR036638">
    <property type="entry name" value="HLH_DNA-bd_sf"/>
</dbReference>
<protein>
    <recommendedName>
        <fullName evidence="13">BHLH domain-containing protein</fullName>
    </recommendedName>
</protein>
<keyword evidence="9" id="KW-0804">Transcription</keyword>
<keyword evidence="3 12" id="KW-0812">Transmembrane</keyword>
<keyword evidence="7" id="KW-0238">DNA-binding</keyword>
<feature type="domain" description="BHLH" evidence="13">
    <location>
        <begin position="269"/>
        <end position="319"/>
    </location>
</feature>